<evidence type="ECO:0000313" key="2">
    <source>
        <dbReference type="Proteomes" id="UP001519460"/>
    </source>
</evidence>
<evidence type="ECO:0000313" key="1">
    <source>
        <dbReference type="EMBL" id="KAK7482211.1"/>
    </source>
</evidence>
<dbReference type="AlphaFoldDB" id="A0ABD0K4G5"/>
<protein>
    <submittedName>
        <fullName evidence="1">Uncharacterized protein</fullName>
    </submittedName>
</protein>
<comment type="caution">
    <text evidence="1">The sequence shown here is derived from an EMBL/GenBank/DDBJ whole genome shotgun (WGS) entry which is preliminary data.</text>
</comment>
<accession>A0ABD0K4G5</accession>
<proteinExistence type="predicted"/>
<gene>
    <name evidence="1" type="ORF">BaRGS_00026560</name>
</gene>
<reference evidence="1 2" key="1">
    <citation type="journal article" date="2023" name="Sci. Data">
        <title>Genome assembly of the Korean intertidal mud-creeper Batillaria attramentaria.</title>
        <authorList>
            <person name="Patra A.K."/>
            <person name="Ho P.T."/>
            <person name="Jun S."/>
            <person name="Lee S.J."/>
            <person name="Kim Y."/>
            <person name="Won Y.J."/>
        </authorList>
    </citation>
    <scope>NUCLEOTIDE SEQUENCE [LARGE SCALE GENOMIC DNA]</scope>
    <source>
        <strain evidence="1">Wonlab-2016</strain>
    </source>
</reference>
<dbReference type="EMBL" id="JACVVK020000249">
    <property type="protein sequence ID" value="KAK7482211.1"/>
    <property type="molecule type" value="Genomic_DNA"/>
</dbReference>
<sequence length="97" mass="10861">MPKGNNLFQNCLRTSQVAQTSVFQSLTTDILQPEFRDNQARSKALILYVKTTAILSFITTHWFTRAAEAREARALMEGSQSQPAFRLCAVTVPKAKV</sequence>
<keyword evidence="2" id="KW-1185">Reference proteome</keyword>
<organism evidence="1 2">
    <name type="scientific">Batillaria attramentaria</name>
    <dbReference type="NCBI Taxonomy" id="370345"/>
    <lineage>
        <taxon>Eukaryota</taxon>
        <taxon>Metazoa</taxon>
        <taxon>Spiralia</taxon>
        <taxon>Lophotrochozoa</taxon>
        <taxon>Mollusca</taxon>
        <taxon>Gastropoda</taxon>
        <taxon>Caenogastropoda</taxon>
        <taxon>Sorbeoconcha</taxon>
        <taxon>Cerithioidea</taxon>
        <taxon>Batillariidae</taxon>
        <taxon>Batillaria</taxon>
    </lineage>
</organism>
<dbReference type="Proteomes" id="UP001519460">
    <property type="component" value="Unassembled WGS sequence"/>
</dbReference>
<name>A0ABD0K4G5_9CAEN</name>